<sequence>MSDLNKYEDIINLPHKQSEKRQHMTLSERAAQFSPFAALTGFDDAIEETGRLTEDWLEHGESGLYFLNLALRRAIDEAGSDKSVSICYFEPDSKKSGGRYLTVAGSIKRFDEYERLIILSDGRKIPVDNIMSLENIGEEI</sequence>
<dbReference type="EMBL" id="DVOL01000097">
    <property type="protein sequence ID" value="HIV11379.1"/>
    <property type="molecule type" value="Genomic_DNA"/>
</dbReference>
<accession>A0A9D1NSN5</accession>
<protein>
    <recommendedName>
        <fullName evidence="3">YolD-like protein</fullName>
    </recommendedName>
</protein>
<evidence type="ECO:0000313" key="2">
    <source>
        <dbReference type="Proteomes" id="UP000823960"/>
    </source>
</evidence>
<reference evidence="1" key="2">
    <citation type="journal article" date="2021" name="PeerJ">
        <title>Extensive microbial diversity within the chicken gut microbiome revealed by metagenomics and culture.</title>
        <authorList>
            <person name="Gilroy R."/>
            <person name="Ravi A."/>
            <person name="Getino M."/>
            <person name="Pursley I."/>
            <person name="Horton D.L."/>
            <person name="Alikhan N.F."/>
            <person name="Baker D."/>
            <person name="Gharbi K."/>
            <person name="Hall N."/>
            <person name="Watson M."/>
            <person name="Adriaenssens E.M."/>
            <person name="Foster-Nyarko E."/>
            <person name="Jarju S."/>
            <person name="Secka A."/>
            <person name="Antonio M."/>
            <person name="Oren A."/>
            <person name="Chaudhuri R.R."/>
            <person name="La Ragione R."/>
            <person name="Hildebrand F."/>
            <person name="Pallen M.J."/>
        </authorList>
    </citation>
    <scope>NUCLEOTIDE SEQUENCE</scope>
    <source>
        <strain evidence="1">1370</strain>
    </source>
</reference>
<proteinExistence type="predicted"/>
<evidence type="ECO:0008006" key="3">
    <source>
        <dbReference type="Google" id="ProtNLM"/>
    </source>
</evidence>
<dbReference type="Proteomes" id="UP000823960">
    <property type="component" value="Unassembled WGS sequence"/>
</dbReference>
<comment type="caution">
    <text evidence="1">The sequence shown here is derived from an EMBL/GenBank/DDBJ whole genome shotgun (WGS) entry which is preliminary data.</text>
</comment>
<dbReference type="AlphaFoldDB" id="A0A9D1NSN5"/>
<organism evidence="1 2">
    <name type="scientific">Candidatus Faeciplasma avium</name>
    <dbReference type="NCBI Taxonomy" id="2840798"/>
    <lineage>
        <taxon>Bacteria</taxon>
        <taxon>Bacillati</taxon>
        <taxon>Bacillota</taxon>
        <taxon>Clostridia</taxon>
        <taxon>Eubacteriales</taxon>
        <taxon>Oscillospiraceae</taxon>
        <taxon>Oscillospiraceae incertae sedis</taxon>
        <taxon>Candidatus Faeciplasma</taxon>
    </lineage>
</organism>
<name>A0A9D1NSN5_9FIRM</name>
<evidence type="ECO:0000313" key="1">
    <source>
        <dbReference type="EMBL" id="HIV11379.1"/>
    </source>
</evidence>
<reference evidence="1" key="1">
    <citation type="submission" date="2020-10" db="EMBL/GenBank/DDBJ databases">
        <authorList>
            <person name="Gilroy R."/>
        </authorList>
    </citation>
    <scope>NUCLEOTIDE SEQUENCE</scope>
    <source>
        <strain evidence="1">1370</strain>
    </source>
</reference>
<gene>
    <name evidence="1" type="ORF">IAD28_06790</name>
</gene>